<evidence type="ECO:0000313" key="2">
    <source>
        <dbReference type="EMBL" id="OKP14671.1"/>
    </source>
</evidence>
<accession>A0A1Q5UQC9</accession>
<dbReference type="EMBL" id="MNBE01000071">
    <property type="protein sequence ID" value="OKP14671.1"/>
    <property type="molecule type" value="Genomic_DNA"/>
</dbReference>
<sequence length="368" mass="40921">MLLSSGWPALLWMATVLLGLLASAAMAEDINTSDTFKVLTASDNMGGNCDSKKAAVDAMVPEVQQLIKAATDSIDTILTDPSGLGSWTPSKRNERLRLLLLARRFFGTKFSPLNLKVDSSTKGTLNTVKGRFNQITTQINAKDKKWRFGCDDSWLQYITKLQSEYASLPVGTPVKEVPGLGSGVYEWAFFDRGGPQLRPSKNEDDFDTQQTWYMSQARGWFDTGPCSGIKKNTPNAVYPDAQTLKEQLIIYFCPRVWDDIGTRLKDDVRNYKSATIATDGTQYLDSYMTPGATLLHEMTHQVFDSEDGPPKGLGYFFVNVVKGKDNPDQATMNADSYPYFAVAAYLSQVEWHSGVARKIGEREKDIHT</sequence>
<dbReference type="Gene3D" id="3.40.390.10">
    <property type="entry name" value="Collagenase (Catalytic Domain)"/>
    <property type="match status" value="1"/>
</dbReference>
<protein>
    <recommendedName>
        <fullName evidence="4">Lysine-specific metallo-endopeptidase domain-containing protein</fullName>
    </recommendedName>
</protein>
<comment type="caution">
    <text evidence="2">The sequence shown here is derived from an EMBL/GenBank/DDBJ whole genome shotgun (WGS) entry which is preliminary data.</text>
</comment>
<evidence type="ECO:0008006" key="4">
    <source>
        <dbReference type="Google" id="ProtNLM"/>
    </source>
</evidence>
<reference evidence="2 3" key="1">
    <citation type="submission" date="2016-10" db="EMBL/GenBank/DDBJ databases">
        <title>Genome sequence of the ascomycete fungus Penicillium subrubescens.</title>
        <authorList>
            <person name="De Vries R.P."/>
            <person name="Peng M."/>
            <person name="Dilokpimol A."/>
            <person name="Hilden K."/>
            <person name="Makela M.R."/>
            <person name="Grigoriev I."/>
            <person name="Riley R."/>
            <person name="Granchi Z."/>
        </authorList>
    </citation>
    <scope>NUCLEOTIDE SEQUENCE [LARGE SCALE GENOMIC DNA]</scope>
    <source>
        <strain evidence="2 3">CBS 132785</strain>
    </source>
</reference>
<name>A0A1Q5UQC9_9EURO</name>
<proteinExistence type="predicted"/>
<keyword evidence="3" id="KW-1185">Reference proteome</keyword>
<gene>
    <name evidence="2" type="ORF">PENSUB_11429</name>
</gene>
<dbReference type="InterPro" id="IPR024079">
    <property type="entry name" value="MetalloPept_cat_dom_sf"/>
</dbReference>
<dbReference type="AlphaFoldDB" id="A0A1Q5UQC9"/>
<organism evidence="2 3">
    <name type="scientific">Penicillium subrubescens</name>
    <dbReference type="NCBI Taxonomy" id="1316194"/>
    <lineage>
        <taxon>Eukaryota</taxon>
        <taxon>Fungi</taxon>
        <taxon>Dikarya</taxon>
        <taxon>Ascomycota</taxon>
        <taxon>Pezizomycotina</taxon>
        <taxon>Eurotiomycetes</taxon>
        <taxon>Eurotiomycetidae</taxon>
        <taxon>Eurotiales</taxon>
        <taxon>Aspergillaceae</taxon>
        <taxon>Penicillium</taxon>
    </lineage>
</organism>
<dbReference type="SUPFAM" id="SSF55486">
    <property type="entry name" value="Metalloproteases ('zincins'), catalytic domain"/>
    <property type="match status" value="1"/>
</dbReference>
<feature type="chain" id="PRO_5012547422" description="Lysine-specific metallo-endopeptidase domain-containing protein" evidence="1">
    <location>
        <begin position="28"/>
        <end position="368"/>
    </location>
</feature>
<dbReference type="Proteomes" id="UP000186955">
    <property type="component" value="Unassembled WGS sequence"/>
</dbReference>
<dbReference type="GO" id="GO:0008237">
    <property type="term" value="F:metallopeptidase activity"/>
    <property type="evidence" value="ECO:0007669"/>
    <property type="project" value="InterPro"/>
</dbReference>
<evidence type="ECO:0000313" key="3">
    <source>
        <dbReference type="Proteomes" id="UP000186955"/>
    </source>
</evidence>
<evidence type="ECO:0000256" key="1">
    <source>
        <dbReference type="SAM" id="SignalP"/>
    </source>
</evidence>
<feature type="signal peptide" evidence="1">
    <location>
        <begin position="1"/>
        <end position="27"/>
    </location>
</feature>
<dbReference type="OrthoDB" id="4349553at2759"/>
<keyword evidence="1" id="KW-0732">Signal</keyword>